<feature type="domain" description="Prolyl 4-hydroxylase alpha subunit Fe(2+) 2OG dioxygenase" evidence="2">
    <location>
        <begin position="120"/>
        <end position="204"/>
    </location>
</feature>
<feature type="region of interest" description="Disordered" evidence="1">
    <location>
        <begin position="567"/>
        <end position="597"/>
    </location>
</feature>
<evidence type="ECO:0000313" key="4">
    <source>
        <dbReference type="Proteomes" id="UP000321638"/>
    </source>
</evidence>
<organism evidence="3 4">
    <name type="scientific">Vineibacter terrae</name>
    <dbReference type="NCBI Taxonomy" id="2586908"/>
    <lineage>
        <taxon>Bacteria</taxon>
        <taxon>Pseudomonadati</taxon>
        <taxon>Pseudomonadota</taxon>
        <taxon>Alphaproteobacteria</taxon>
        <taxon>Hyphomicrobiales</taxon>
        <taxon>Vineibacter</taxon>
    </lineage>
</organism>
<reference evidence="3 4" key="1">
    <citation type="submission" date="2019-06" db="EMBL/GenBank/DDBJ databases">
        <title>New taxonomy in bacterial strain CC-CFT640, isolated from vineyard.</title>
        <authorList>
            <person name="Lin S.-Y."/>
            <person name="Tsai C.-F."/>
            <person name="Young C.-C."/>
        </authorList>
    </citation>
    <scope>NUCLEOTIDE SEQUENCE [LARGE SCALE GENOMIC DNA]</scope>
    <source>
        <strain evidence="3 4">CC-CFT640</strain>
    </source>
</reference>
<accession>A0A5C8PCU4</accession>
<dbReference type="Gene3D" id="2.60.120.620">
    <property type="entry name" value="q2cbj1_9rhob like domain"/>
    <property type="match status" value="1"/>
</dbReference>
<keyword evidence="4" id="KW-1185">Reference proteome</keyword>
<dbReference type="PANTHER" id="PTHR33099:SF7">
    <property type="entry name" value="MYND-TYPE DOMAIN-CONTAINING PROTEIN"/>
    <property type="match status" value="1"/>
</dbReference>
<evidence type="ECO:0000313" key="3">
    <source>
        <dbReference type="EMBL" id="TXL71371.1"/>
    </source>
</evidence>
<dbReference type="PANTHER" id="PTHR33099">
    <property type="entry name" value="FE2OG DIOXYGENASE DOMAIN-CONTAINING PROTEIN"/>
    <property type="match status" value="1"/>
</dbReference>
<name>A0A5C8PCU4_9HYPH</name>
<dbReference type="Pfam" id="PF13640">
    <property type="entry name" value="2OG-FeII_Oxy_3"/>
    <property type="match status" value="1"/>
</dbReference>
<sequence>MSSITTELAAVLRTVRRPGDFFASGTVDSPPPRLDVDGVGTIAFPLLPIQAEQLIAVAERAPYGRGEETLVDTTVRRTWQIAPDRVRLGGKHWAGTLEAILARVADGLGTGDGIAAEFYKLLVYDQGSFFVSHRDTEKVPGMFATLVVALPSESTGGELVVRHKDREVRLDLRCEDLSEAAFAAFYADCVHEVLPITTGSRLVLVYSLVRRGKGPKLEPPSYESEQAHVAALLRAWGAGKRSQDDHTPEKVIYPLDHAYTPAELAFDTLKGADAAVARVLVAAASQAGCDLYTALVSIEESGTAEYVDNGGYRGRWREPDLAAGEVDNRYATLSEWRRPDGSRPTLAALPIEDEELSPPDAFDDMEPDDEDFTEATGNEGATFERTYSRAALVMWPSERTFAVLNQAGLAVTLPYLADLADLAERWATDGADRQAPLWDQAHELAGHMLSTWPSRHWYPRQNKAPSEIAQMLAVLTRLHDGAHVEAFLSGIVVHGFDKSDNDAVLGALGLLSPDRIAALTERIIAGAARLSLDACAALLARVVAILSPGRSAYSGAAAALIDALPGGDLPPKAESDDDEEEEEEEEDGWLENDWRPDSWPGGRTVQPQLIVDLFAGVVPVGDALAARAADHILNWRSTYSLDAILVPAFRKLIDMPEINGSAAVQQLHAICVEHLRTRIAKPLEAPKDWSRDGTIGCKCRNCAEVNRFLVHPMERTWILRAAEPDRRHVEDAIRHARCDLDVKTERRGRPYSLICTKNQAAYDRRVKQRREDLADLERLAG</sequence>
<dbReference type="Proteomes" id="UP000321638">
    <property type="component" value="Unassembled WGS sequence"/>
</dbReference>
<dbReference type="InterPro" id="IPR044862">
    <property type="entry name" value="Pro_4_hyd_alph_FE2OG_OXY"/>
</dbReference>
<proteinExistence type="predicted"/>
<feature type="compositionally biased region" description="Acidic residues" evidence="1">
    <location>
        <begin position="575"/>
        <end position="590"/>
    </location>
</feature>
<comment type="caution">
    <text evidence="3">The sequence shown here is derived from an EMBL/GenBank/DDBJ whole genome shotgun (WGS) entry which is preliminary data.</text>
</comment>
<evidence type="ECO:0000256" key="1">
    <source>
        <dbReference type="SAM" id="MobiDB-lite"/>
    </source>
</evidence>
<dbReference type="OrthoDB" id="9782970at2"/>
<dbReference type="EMBL" id="VDUZ01000044">
    <property type="protein sequence ID" value="TXL71371.1"/>
    <property type="molecule type" value="Genomic_DNA"/>
</dbReference>
<dbReference type="RefSeq" id="WP_147850729.1">
    <property type="nucleotide sequence ID" value="NZ_VDUZ01000044.1"/>
</dbReference>
<evidence type="ECO:0000259" key="2">
    <source>
        <dbReference type="Pfam" id="PF13640"/>
    </source>
</evidence>
<gene>
    <name evidence="3" type="ORF">FHP25_30230</name>
</gene>
<protein>
    <submittedName>
        <fullName evidence="3">2OG-Fe(II) oxygenase</fullName>
    </submittedName>
</protein>
<dbReference type="AlphaFoldDB" id="A0A5C8PCU4"/>